<evidence type="ECO:0000313" key="4">
    <source>
        <dbReference type="EMBL" id="KAH9376307.1"/>
    </source>
</evidence>
<dbReference type="EMBL" id="JABSTR010000008">
    <property type="protein sequence ID" value="KAH9376307.1"/>
    <property type="molecule type" value="Genomic_DNA"/>
</dbReference>
<accession>A0A9J6GLV0</accession>
<evidence type="ECO:0000313" key="5">
    <source>
        <dbReference type="Proteomes" id="UP000821853"/>
    </source>
</evidence>
<evidence type="ECO:0000256" key="1">
    <source>
        <dbReference type="ARBA" id="ARBA00005771"/>
    </source>
</evidence>
<name>A0A9J6GLV0_HAELO</name>
<gene>
    <name evidence="4" type="ORF">HPB48_000528</name>
</gene>
<dbReference type="InterPro" id="IPR000863">
    <property type="entry name" value="Sulfotransferase_dom"/>
</dbReference>
<dbReference type="InterPro" id="IPR027417">
    <property type="entry name" value="P-loop_NTPase"/>
</dbReference>
<protein>
    <recommendedName>
        <fullName evidence="3">Sulfotransferase domain-containing protein</fullName>
    </recommendedName>
</protein>
<feature type="domain" description="Sulfotransferase" evidence="3">
    <location>
        <begin position="37"/>
        <end position="296"/>
    </location>
</feature>
<comment type="caution">
    <text evidence="4">The sequence shown here is derived from an EMBL/GenBank/DDBJ whole genome shotgun (WGS) entry which is preliminary data.</text>
</comment>
<organism evidence="4 5">
    <name type="scientific">Haemaphysalis longicornis</name>
    <name type="common">Bush tick</name>
    <dbReference type="NCBI Taxonomy" id="44386"/>
    <lineage>
        <taxon>Eukaryota</taxon>
        <taxon>Metazoa</taxon>
        <taxon>Ecdysozoa</taxon>
        <taxon>Arthropoda</taxon>
        <taxon>Chelicerata</taxon>
        <taxon>Arachnida</taxon>
        <taxon>Acari</taxon>
        <taxon>Parasitiformes</taxon>
        <taxon>Ixodida</taxon>
        <taxon>Ixodoidea</taxon>
        <taxon>Ixodidae</taxon>
        <taxon>Haemaphysalinae</taxon>
        <taxon>Haemaphysalis</taxon>
    </lineage>
</organism>
<dbReference type="OMA" id="ENFFRRN"/>
<sequence>MPRRKPEGQLIDGVAADPHLDPDLFREALKFRAKRGDIVQLSYPKSGTHWVIYIMQLILKRGEPVRSYEEFVADMRYLGIVDFKRWAPNLPVRIFQTHQVPQKETMTEEGKYVYLARNPWDVCVSLFHMTTNLLGYRFEEGTFDDFFESFIEGDCGVTGSYFNHVALGYALRNEPNVFFITYEELLADTRGTVLRLARFLGENYARELEQDVGLLEKLLERCTADSMRPVLVMDLSGRSSQEEWDDAMHRVDISCKEGDTGDNKKYCPIREGKVGGWKKYFSTEQLWRLEAKIREEEKNSAFMDLWKGVREEALAASMKD</sequence>
<reference evidence="4 5" key="1">
    <citation type="journal article" date="2020" name="Cell">
        <title>Large-Scale Comparative Analyses of Tick Genomes Elucidate Their Genetic Diversity and Vector Capacities.</title>
        <authorList>
            <consortium name="Tick Genome and Microbiome Consortium (TIGMIC)"/>
            <person name="Jia N."/>
            <person name="Wang J."/>
            <person name="Shi W."/>
            <person name="Du L."/>
            <person name="Sun Y."/>
            <person name="Zhan W."/>
            <person name="Jiang J.F."/>
            <person name="Wang Q."/>
            <person name="Zhang B."/>
            <person name="Ji P."/>
            <person name="Bell-Sakyi L."/>
            <person name="Cui X.M."/>
            <person name="Yuan T.T."/>
            <person name="Jiang B.G."/>
            <person name="Yang W.F."/>
            <person name="Lam T.T."/>
            <person name="Chang Q.C."/>
            <person name="Ding S.J."/>
            <person name="Wang X.J."/>
            <person name="Zhu J.G."/>
            <person name="Ruan X.D."/>
            <person name="Zhao L."/>
            <person name="Wei J.T."/>
            <person name="Ye R.Z."/>
            <person name="Que T.C."/>
            <person name="Du C.H."/>
            <person name="Zhou Y.H."/>
            <person name="Cheng J.X."/>
            <person name="Dai P.F."/>
            <person name="Guo W.B."/>
            <person name="Han X.H."/>
            <person name="Huang E.J."/>
            <person name="Li L.F."/>
            <person name="Wei W."/>
            <person name="Gao Y.C."/>
            <person name="Liu J.Z."/>
            <person name="Shao H.Z."/>
            <person name="Wang X."/>
            <person name="Wang C.C."/>
            <person name="Yang T.C."/>
            <person name="Huo Q.B."/>
            <person name="Li W."/>
            <person name="Chen H.Y."/>
            <person name="Chen S.E."/>
            <person name="Zhou L.G."/>
            <person name="Ni X.B."/>
            <person name="Tian J.H."/>
            <person name="Sheng Y."/>
            <person name="Liu T."/>
            <person name="Pan Y.S."/>
            <person name="Xia L.Y."/>
            <person name="Li J."/>
            <person name="Zhao F."/>
            <person name="Cao W.C."/>
        </authorList>
    </citation>
    <scope>NUCLEOTIDE SEQUENCE [LARGE SCALE GENOMIC DNA]</scope>
    <source>
        <strain evidence="4">HaeL-2018</strain>
    </source>
</reference>
<dbReference type="AlphaFoldDB" id="A0A9J6GLV0"/>
<comment type="similarity">
    <text evidence="1">Belongs to the sulfotransferase 1 family.</text>
</comment>
<dbReference type="Pfam" id="PF00685">
    <property type="entry name" value="Sulfotransfer_1"/>
    <property type="match status" value="1"/>
</dbReference>
<proteinExistence type="inferred from homology"/>
<keyword evidence="5" id="KW-1185">Reference proteome</keyword>
<dbReference type="PANTHER" id="PTHR11783">
    <property type="entry name" value="SULFOTRANSFERASE SULT"/>
    <property type="match status" value="1"/>
</dbReference>
<keyword evidence="2" id="KW-0808">Transferase</keyword>
<evidence type="ECO:0000256" key="2">
    <source>
        <dbReference type="ARBA" id="ARBA00022679"/>
    </source>
</evidence>
<dbReference type="VEuPathDB" id="VectorBase:HLOH_045793"/>
<evidence type="ECO:0000259" key="3">
    <source>
        <dbReference type="Pfam" id="PF00685"/>
    </source>
</evidence>
<dbReference type="Gene3D" id="3.40.50.300">
    <property type="entry name" value="P-loop containing nucleotide triphosphate hydrolases"/>
    <property type="match status" value="1"/>
</dbReference>
<dbReference type="GO" id="GO:0008146">
    <property type="term" value="F:sulfotransferase activity"/>
    <property type="evidence" value="ECO:0007669"/>
    <property type="project" value="InterPro"/>
</dbReference>
<dbReference type="Proteomes" id="UP000821853">
    <property type="component" value="Unassembled WGS sequence"/>
</dbReference>
<dbReference type="OrthoDB" id="6485114at2759"/>
<dbReference type="SUPFAM" id="SSF52540">
    <property type="entry name" value="P-loop containing nucleoside triphosphate hydrolases"/>
    <property type="match status" value="1"/>
</dbReference>